<name>A0A370TTH8_9HELO</name>
<comment type="function">
    <text evidence="4">Component of the exocyst complex involved in the docking of exocytic vesicles with fusion sites on the plasma membrane.</text>
</comment>
<feature type="compositionally biased region" description="Polar residues" evidence="5">
    <location>
        <begin position="570"/>
        <end position="581"/>
    </location>
</feature>
<proteinExistence type="inferred from homology"/>
<dbReference type="GO" id="GO:0006887">
    <property type="term" value="P:exocytosis"/>
    <property type="evidence" value="ECO:0007669"/>
    <property type="project" value="UniProtKB-KW"/>
</dbReference>
<feature type="region of interest" description="Disordered" evidence="5">
    <location>
        <begin position="563"/>
        <end position="593"/>
    </location>
</feature>
<comment type="caution">
    <text evidence="7">The sequence shown here is derived from an EMBL/GenBank/DDBJ whole genome shotgun (WGS) entry which is preliminary data.</text>
</comment>
<dbReference type="Proteomes" id="UP000254866">
    <property type="component" value="Unassembled WGS sequence"/>
</dbReference>
<keyword evidence="8" id="KW-1185">Reference proteome</keyword>
<dbReference type="GO" id="GO:0006893">
    <property type="term" value="P:Golgi to plasma membrane transport"/>
    <property type="evidence" value="ECO:0007669"/>
    <property type="project" value="UniProtKB-UniRule"/>
</dbReference>
<dbReference type="Pfam" id="PF15469">
    <property type="entry name" value="Sec5"/>
    <property type="match status" value="1"/>
</dbReference>
<evidence type="ECO:0000256" key="2">
    <source>
        <dbReference type="ARBA" id="ARBA00022448"/>
    </source>
</evidence>
<dbReference type="GO" id="GO:0000145">
    <property type="term" value="C:exocyst"/>
    <property type="evidence" value="ECO:0007669"/>
    <property type="project" value="UniProtKB-UniRule"/>
</dbReference>
<evidence type="ECO:0000256" key="1">
    <source>
        <dbReference type="ARBA" id="ARBA00010578"/>
    </source>
</evidence>
<dbReference type="AlphaFoldDB" id="A0A370TTH8"/>
<feature type="region of interest" description="Disordered" evidence="5">
    <location>
        <begin position="185"/>
        <end position="230"/>
    </location>
</feature>
<dbReference type="RefSeq" id="XP_031871486.1">
    <property type="nucleotide sequence ID" value="XM_032011793.1"/>
</dbReference>
<evidence type="ECO:0000256" key="3">
    <source>
        <dbReference type="ARBA" id="ARBA00022483"/>
    </source>
</evidence>
<dbReference type="PANTHER" id="PTHR13043:SF1">
    <property type="entry name" value="EXOCYST COMPLEX COMPONENT 2"/>
    <property type="match status" value="1"/>
</dbReference>
<evidence type="ECO:0000259" key="6">
    <source>
        <dbReference type="Pfam" id="PF15469"/>
    </source>
</evidence>
<accession>A0A370TTH8</accession>
<comment type="similarity">
    <text evidence="1 4">Belongs to the SEC5 family.</text>
</comment>
<comment type="subunit">
    <text evidence="4">Component of the exocyst complex.</text>
</comment>
<evidence type="ECO:0000256" key="5">
    <source>
        <dbReference type="SAM" id="MobiDB-lite"/>
    </source>
</evidence>
<dbReference type="PANTHER" id="PTHR13043">
    <property type="entry name" value="EXOCYST COMPLEX COMPONENT SEC5"/>
    <property type="match status" value="1"/>
</dbReference>
<feature type="domain" description="Exocyst complex component EXOC2/Sec5 N-terminal" evidence="6">
    <location>
        <begin position="84"/>
        <end position="1017"/>
    </location>
</feature>
<keyword evidence="4" id="KW-0653">Protein transport</keyword>
<organism evidence="7 8">
    <name type="scientific">Venustampulla echinocandica</name>
    <dbReference type="NCBI Taxonomy" id="2656787"/>
    <lineage>
        <taxon>Eukaryota</taxon>
        <taxon>Fungi</taxon>
        <taxon>Dikarya</taxon>
        <taxon>Ascomycota</taxon>
        <taxon>Pezizomycotina</taxon>
        <taxon>Leotiomycetes</taxon>
        <taxon>Helotiales</taxon>
        <taxon>Pleuroascaceae</taxon>
        <taxon>Venustampulla</taxon>
    </lineage>
</organism>
<dbReference type="STRING" id="2656787.A0A370TTH8"/>
<feature type="region of interest" description="Disordered" evidence="5">
    <location>
        <begin position="1014"/>
        <end position="1035"/>
    </location>
</feature>
<dbReference type="InterPro" id="IPR029175">
    <property type="entry name" value="EXOC2/Sec5"/>
</dbReference>
<keyword evidence="3 4" id="KW-0268">Exocytosis</keyword>
<dbReference type="InterPro" id="IPR039481">
    <property type="entry name" value="EXOC2/Sec5_N_dom"/>
</dbReference>
<dbReference type="GO" id="GO:0015031">
    <property type="term" value="P:protein transport"/>
    <property type="evidence" value="ECO:0007669"/>
    <property type="project" value="UniProtKB-KW"/>
</dbReference>
<evidence type="ECO:0000313" key="7">
    <source>
        <dbReference type="EMBL" id="RDL38830.1"/>
    </source>
</evidence>
<evidence type="ECO:0000313" key="8">
    <source>
        <dbReference type="Proteomes" id="UP000254866"/>
    </source>
</evidence>
<dbReference type="GeneID" id="43596019"/>
<dbReference type="OrthoDB" id="26242at2759"/>
<keyword evidence="2 4" id="KW-0813">Transport</keyword>
<sequence length="1035" mass="115375">MADSERTVLEHYQLSTPYPVEWPAEKDTSDASDEEDSPQARQNGLRRSKSRYSALERAASDGKSLPGAQKTGDGVENLVQRDEPDPLGTTDSVVRVLRQLGLPVQEDTRLRNRFLLSSTTFSPALFLSQAHSTASTQSLLEGLDNLSRSIDQKSASLKVLVESNFERFVRAKATIDNVYMEMKYRGDPPTTARPRPHSRHASRNSFRMSSGNQAPMTVAPPDNKKKNALTKESEYSVLGIKKPLLDVSAKAEEIWGPALGGREKEDNLKTLSMTFERHKELYEVNGAITDCIKRKDYETLVEEYGKAKRFADDARRLAEGLGTTAPTDPQLHEILLAARVWHDVEEQIEGFKRDIWRKLIATQDVPTKGDGALSGPQDQHLEFIGILLELGVTDNPIWVWLLSRYDHLKNKITTTSERSKVEIEVFRRRLANGERPTNQVVASHLRSLSRQTAEDKPATIDSAEVIELWEKMDSYLNNMLSTQGILGEVMVFWQTVQSFMEGNAQRTLPVGINGESRKHHRLSAQGTVELQKGTVELFDMIRESVSGFFADPPIEDISSLFSPLPPTPNTPKSAGSGSFTPTGLRDPRFNFDPNNLPPPSPKRGEAWEKFAFWPPWSNSLSGVHYLAKLLVLVGTGASEMASVPLIANGDGAAMEWLRSFVGSARERCVTAICAAWNKDAENIKVLEDWRRSSERRNLTRMPANFGAFESAVLLGMQKILYISEAKVGSAAVVLPPPAKLLQMVRSQFVTTLYKALSGMVENAERAVQKPDDDWIAEADGLASPVATIIATSIGAGTVDASDRNVRMLLTLSNLQALRIDIVPNLTTQFENAFSVKLTDESKTIRDVLGQIDARLFQSYTRPAVETLGKIIRSGILASDWAPASNEKPREVRPYVYEALLSVVLVHTQVSTTSSSLTAPVLSHLLEQASRELLEAFKQRQRYTLPALMQATLDVEFVAQTLSQYTTDRASEMQSQIYQELDKGTDNEARTKLQSELPEMRAILKRLREGSRSEFACFKKTRRPERRPSQPPQNLI</sequence>
<gene>
    <name evidence="7" type="ORF">BP5553_03170</name>
</gene>
<feature type="region of interest" description="Disordered" evidence="5">
    <location>
        <begin position="1"/>
        <end position="90"/>
    </location>
</feature>
<dbReference type="EMBL" id="NPIC01000002">
    <property type="protein sequence ID" value="RDL38830.1"/>
    <property type="molecule type" value="Genomic_DNA"/>
</dbReference>
<feature type="compositionally biased region" description="Polar residues" evidence="5">
    <location>
        <begin position="203"/>
        <end position="215"/>
    </location>
</feature>
<evidence type="ECO:0000256" key="4">
    <source>
        <dbReference type="RuleBase" id="RU365069"/>
    </source>
</evidence>
<reference evidence="7 8" key="1">
    <citation type="journal article" date="2018" name="IMA Fungus">
        <title>IMA Genome-F 9: Draft genome sequence of Annulohypoxylon stygium, Aspergillus mulundensis, Berkeleyomyces basicola (syn. Thielaviopsis basicola), Ceratocystis smalleyi, two Cercospora beticola strains, Coleophoma cylindrospora, Fusarium fracticaudum, Phialophora cf. hyalina, and Morchella septimelata.</title>
        <authorList>
            <person name="Wingfield B.D."/>
            <person name="Bills G.F."/>
            <person name="Dong Y."/>
            <person name="Huang W."/>
            <person name="Nel W.J."/>
            <person name="Swalarsk-Parry B.S."/>
            <person name="Vaghefi N."/>
            <person name="Wilken P.M."/>
            <person name="An Z."/>
            <person name="de Beer Z.W."/>
            <person name="De Vos L."/>
            <person name="Chen L."/>
            <person name="Duong T.A."/>
            <person name="Gao Y."/>
            <person name="Hammerbacher A."/>
            <person name="Kikkert J.R."/>
            <person name="Li Y."/>
            <person name="Li H."/>
            <person name="Li K."/>
            <person name="Li Q."/>
            <person name="Liu X."/>
            <person name="Ma X."/>
            <person name="Naidoo K."/>
            <person name="Pethybridge S.J."/>
            <person name="Sun J."/>
            <person name="Steenkamp E.T."/>
            <person name="van der Nest M.A."/>
            <person name="van Wyk S."/>
            <person name="Wingfield M.J."/>
            <person name="Xiong C."/>
            <person name="Yue Q."/>
            <person name="Zhang X."/>
        </authorList>
    </citation>
    <scope>NUCLEOTIDE SEQUENCE [LARGE SCALE GENOMIC DNA]</scope>
    <source>
        <strain evidence="7 8">BP 5553</strain>
    </source>
</reference>
<protein>
    <recommendedName>
        <fullName evidence="4">Exocyst complex component SEC5</fullName>
    </recommendedName>
</protein>